<keyword evidence="1" id="KW-0328">Glycosyltransferase</keyword>
<evidence type="ECO:0000313" key="1">
    <source>
        <dbReference type="EMBL" id="KAJ1674344.1"/>
    </source>
</evidence>
<keyword evidence="1" id="KW-0808">Transferase</keyword>
<protein>
    <submittedName>
        <fullName evidence="1">Nicotinate phosphoribosyltransferase</fullName>
        <ecNumber evidence="1">6.3.4.21</ecNumber>
    </submittedName>
</protein>
<gene>
    <name evidence="1" type="primary">NPT1</name>
    <name evidence="1" type="ORF">EV182_003468</name>
</gene>
<organism evidence="1 2">
    <name type="scientific">Spiromyces aspiralis</name>
    <dbReference type="NCBI Taxonomy" id="68401"/>
    <lineage>
        <taxon>Eukaryota</taxon>
        <taxon>Fungi</taxon>
        <taxon>Fungi incertae sedis</taxon>
        <taxon>Zoopagomycota</taxon>
        <taxon>Kickxellomycotina</taxon>
        <taxon>Kickxellomycetes</taxon>
        <taxon>Kickxellales</taxon>
        <taxon>Kickxellaceae</taxon>
        <taxon>Spiromyces</taxon>
    </lineage>
</organism>
<sequence>MIVAPEPHHELPRSILDQDLYKFLMQHAVREHYPDVHVQYMFINRDKGQRLNEPAFRWLQQRIIEREYLETTCCPFLPKRYFDYLSQFRFDPENQVSMEFSDCDKDSLRLTVSGRWADVILYEIPLLSLISEAYFKFVDTDWNYDGQMSKAREKGMYLIRGGCSFAEFGTRRRRDFHTQYLVIKSLLGLPPGRGRLVGTSNVYLARHFDIPASGTVGHEWTMGIAAIEGTYENGNSLALRKWHDTFGGHLGIALTDTFGSKAFFANFDHDLATKYRGVRHDSGDPFEFIETVKRHYQGLGIDPTSKIIVFSDGLNPETAVRLQSACQDAGVGCSFGIGTNFTNDFVARSDPARTSLAMNIVIKLVKCNDKFCVKLSDVKTKHTGDPQEVLRAQYELGMYNVLERVFESVDSRYQ</sequence>
<keyword evidence="1" id="KW-0436">Ligase</keyword>
<dbReference type="EC" id="6.3.4.21" evidence="1"/>
<dbReference type="Proteomes" id="UP001145114">
    <property type="component" value="Unassembled WGS sequence"/>
</dbReference>
<accession>A0ACC1HJ75</accession>
<name>A0ACC1HJ75_9FUNG</name>
<keyword evidence="2" id="KW-1185">Reference proteome</keyword>
<dbReference type="EMBL" id="JAMZIH010006047">
    <property type="protein sequence ID" value="KAJ1674344.1"/>
    <property type="molecule type" value="Genomic_DNA"/>
</dbReference>
<comment type="caution">
    <text evidence="1">The sequence shown here is derived from an EMBL/GenBank/DDBJ whole genome shotgun (WGS) entry which is preliminary data.</text>
</comment>
<evidence type="ECO:0000313" key="2">
    <source>
        <dbReference type="Proteomes" id="UP001145114"/>
    </source>
</evidence>
<reference evidence="1" key="1">
    <citation type="submission" date="2022-06" db="EMBL/GenBank/DDBJ databases">
        <title>Phylogenomic reconstructions and comparative analyses of Kickxellomycotina fungi.</title>
        <authorList>
            <person name="Reynolds N.K."/>
            <person name="Stajich J.E."/>
            <person name="Barry K."/>
            <person name="Grigoriev I.V."/>
            <person name="Crous P."/>
            <person name="Smith M.E."/>
        </authorList>
    </citation>
    <scope>NUCLEOTIDE SEQUENCE</scope>
    <source>
        <strain evidence="1">RSA 2271</strain>
    </source>
</reference>
<proteinExistence type="predicted"/>